<dbReference type="CDD" id="cd17748">
    <property type="entry name" value="BRCT_DNA_ligase_like"/>
    <property type="match status" value="1"/>
</dbReference>
<sequence length="699" mass="76624">MTDTTLRQKDPADLTQDEARDELAALAAELAEHDRRYHAEDAPTISDAEYDALKQRNAAIEALFPKLVRDDSPSKTVGAAPAAGFAKVRHRVPMLSLDNAFSEEDVRDFVASIRRFLSLAEDDPLDIVAEPKIDGLSFSARYENGVFVQAATRGDGQEGEDITANLRTLADLPERLKGDAPAVLEVRGEVYMSRDAFFALNERQEAAGGKIFANPRNAAAGSLRQKDPEITRSRPLSLFAYSWGEVVGYEATTHWAYLEQLHAWGLPTNPLARLCRSVEEVMDLYREVYERRPSLPYDIDGVVYKVDRIDLQKRLGFVSRSPRWAIAHKFPAEQAQTVLEKIEIQVGRTGVLTPVAHLTPVTVGGVVVSRATLHNEDEIKRKGVREGDTVIVQRAGDVIPQILGVVEGKPRGAADYEFPHVCPVCGSQAIREDGQVARRCTGGLICKDQVVERLKHFVSRDAFDIEGLGAKQIELFHERGYLKAPADIFRLRDLETPGQKRISSLPRIGEKSAQNLFDAIDARRRIGLDRFVYALGIPQIGQATARLLARVYGTLDALVEAMRAAADKESEAHKDLIGIEGIGESMADDLTGFFTEQHNIDVLEDLKAAGVEVQPFEQQVASDSPIKDKTVVFTGTLETMSRGEAKARAQALGAKVAGSVSKKTDLVVAGPGAGSKLKQAQELGVATMTEEEFLRLIGG</sequence>
<evidence type="ECO:0000256" key="11">
    <source>
        <dbReference type="ARBA" id="ARBA00023204"/>
    </source>
</evidence>
<dbReference type="EMBL" id="OCNJ01000001">
    <property type="protein sequence ID" value="SOD90513.1"/>
    <property type="molecule type" value="Genomic_DNA"/>
</dbReference>
<evidence type="ECO:0000256" key="9">
    <source>
        <dbReference type="ARBA" id="ARBA00022842"/>
    </source>
</evidence>
<dbReference type="InterPro" id="IPR003583">
    <property type="entry name" value="Hlx-hairpin-Hlx_DNA-bd_motif"/>
</dbReference>
<dbReference type="Pfam" id="PF00533">
    <property type="entry name" value="BRCT"/>
    <property type="match status" value="1"/>
</dbReference>
<dbReference type="Gene3D" id="1.10.287.610">
    <property type="entry name" value="Helix hairpin bin"/>
    <property type="match status" value="1"/>
</dbReference>
<feature type="active site" description="N6-AMP-lysine intermediate" evidence="15">
    <location>
        <position position="132"/>
    </location>
</feature>
<evidence type="ECO:0000256" key="1">
    <source>
        <dbReference type="ARBA" id="ARBA00004067"/>
    </source>
</evidence>
<evidence type="ECO:0000256" key="4">
    <source>
        <dbReference type="ARBA" id="ARBA00022598"/>
    </source>
</evidence>
<evidence type="ECO:0000256" key="10">
    <source>
        <dbReference type="ARBA" id="ARBA00023027"/>
    </source>
</evidence>
<keyword evidence="12 15" id="KW-0464">Manganese</keyword>
<protein>
    <recommendedName>
        <fullName evidence="3 15">DNA ligase</fullName>
        <ecNumber evidence="2 15">6.5.1.2</ecNumber>
    </recommendedName>
    <alternativeName>
        <fullName evidence="15">Polydeoxyribonucleotide synthase [NAD(+)]</fullName>
    </alternativeName>
</protein>
<evidence type="ECO:0000256" key="2">
    <source>
        <dbReference type="ARBA" id="ARBA00012722"/>
    </source>
</evidence>
<dbReference type="OrthoDB" id="9759736at2"/>
<evidence type="ECO:0000256" key="16">
    <source>
        <dbReference type="RuleBase" id="RU000618"/>
    </source>
</evidence>
<dbReference type="GO" id="GO:0006260">
    <property type="term" value="P:DNA replication"/>
    <property type="evidence" value="ECO:0007669"/>
    <property type="project" value="UniProtKB-KW"/>
</dbReference>
<dbReference type="RefSeq" id="WP_097277446.1">
    <property type="nucleotide sequence ID" value="NZ_OCNJ01000001.1"/>
</dbReference>
<keyword evidence="7 15" id="KW-0227">DNA damage</keyword>
<dbReference type="HAMAP" id="MF_01588">
    <property type="entry name" value="DNA_ligase_A"/>
    <property type="match status" value="1"/>
</dbReference>
<feature type="binding site" evidence="15">
    <location>
        <begin position="47"/>
        <end position="51"/>
    </location>
    <ligand>
        <name>NAD(+)</name>
        <dbReference type="ChEBI" id="CHEBI:57540"/>
    </ligand>
</feature>
<evidence type="ECO:0000256" key="8">
    <source>
        <dbReference type="ARBA" id="ARBA00022833"/>
    </source>
</evidence>
<dbReference type="GO" id="GO:0046872">
    <property type="term" value="F:metal ion binding"/>
    <property type="evidence" value="ECO:0007669"/>
    <property type="project" value="UniProtKB-KW"/>
</dbReference>
<dbReference type="InterPro" id="IPR012340">
    <property type="entry name" value="NA-bd_OB-fold"/>
</dbReference>
<dbReference type="Proteomes" id="UP000219621">
    <property type="component" value="Unassembled WGS sequence"/>
</dbReference>
<dbReference type="GO" id="GO:0003677">
    <property type="term" value="F:DNA binding"/>
    <property type="evidence" value="ECO:0007669"/>
    <property type="project" value="InterPro"/>
</dbReference>
<dbReference type="SUPFAM" id="SSF50249">
    <property type="entry name" value="Nucleic acid-binding proteins"/>
    <property type="match status" value="1"/>
</dbReference>
<evidence type="ECO:0000256" key="13">
    <source>
        <dbReference type="ARBA" id="ARBA00034005"/>
    </source>
</evidence>
<feature type="binding site" evidence="15">
    <location>
        <position position="425"/>
    </location>
    <ligand>
        <name>Zn(2+)</name>
        <dbReference type="ChEBI" id="CHEBI:29105"/>
    </ligand>
</feature>
<evidence type="ECO:0000259" key="17">
    <source>
        <dbReference type="PROSITE" id="PS50172"/>
    </source>
</evidence>
<dbReference type="FunFam" id="3.30.470.30:FF:000001">
    <property type="entry name" value="DNA ligase"/>
    <property type="match status" value="1"/>
</dbReference>
<dbReference type="InterPro" id="IPR001357">
    <property type="entry name" value="BRCT_dom"/>
</dbReference>
<keyword evidence="19" id="KW-1185">Reference proteome</keyword>
<dbReference type="PROSITE" id="PS50172">
    <property type="entry name" value="BRCT"/>
    <property type="match status" value="1"/>
</dbReference>
<dbReference type="InterPro" id="IPR004150">
    <property type="entry name" value="NAD_DNA_ligase_OB"/>
</dbReference>
<organism evidence="18 19">
    <name type="scientific">Caenispirillum bisanense</name>
    <dbReference type="NCBI Taxonomy" id="414052"/>
    <lineage>
        <taxon>Bacteria</taxon>
        <taxon>Pseudomonadati</taxon>
        <taxon>Pseudomonadota</taxon>
        <taxon>Alphaproteobacteria</taxon>
        <taxon>Rhodospirillales</taxon>
        <taxon>Novispirillaceae</taxon>
        <taxon>Caenispirillum</taxon>
    </lineage>
</organism>
<dbReference type="PANTHER" id="PTHR23389:SF9">
    <property type="entry name" value="DNA LIGASE"/>
    <property type="match status" value="1"/>
</dbReference>
<dbReference type="GO" id="GO:0006281">
    <property type="term" value="P:DNA repair"/>
    <property type="evidence" value="ECO:0007669"/>
    <property type="project" value="UniProtKB-KW"/>
</dbReference>
<dbReference type="Pfam" id="PF01653">
    <property type="entry name" value="DNA_ligase_aden"/>
    <property type="match status" value="1"/>
</dbReference>
<dbReference type="Gene3D" id="1.10.150.20">
    <property type="entry name" value="5' to 3' exonuclease, C-terminal subdomain"/>
    <property type="match status" value="2"/>
</dbReference>
<keyword evidence="10 15" id="KW-0520">NAD</keyword>
<dbReference type="FunFam" id="1.10.150.20:FF:000007">
    <property type="entry name" value="DNA ligase"/>
    <property type="match status" value="1"/>
</dbReference>
<feature type="binding site" evidence="15">
    <location>
        <position position="422"/>
    </location>
    <ligand>
        <name>Zn(2+)</name>
        <dbReference type="ChEBI" id="CHEBI:29105"/>
    </ligand>
</feature>
<dbReference type="Gene3D" id="3.40.50.10190">
    <property type="entry name" value="BRCT domain"/>
    <property type="match status" value="1"/>
</dbReference>
<feature type="binding site" evidence="15">
    <location>
        <begin position="96"/>
        <end position="97"/>
    </location>
    <ligand>
        <name>NAD(+)</name>
        <dbReference type="ChEBI" id="CHEBI:57540"/>
    </ligand>
</feature>
<dbReference type="SUPFAM" id="SSF56091">
    <property type="entry name" value="DNA ligase/mRNA capping enzyme, catalytic domain"/>
    <property type="match status" value="1"/>
</dbReference>
<dbReference type="EC" id="6.5.1.2" evidence="2 15"/>
<dbReference type="SMART" id="SM00278">
    <property type="entry name" value="HhH1"/>
    <property type="match status" value="4"/>
</dbReference>
<evidence type="ECO:0000256" key="3">
    <source>
        <dbReference type="ARBA" id="ARBA00013308"/>
    </source>
</evidence>
<dbReference type="PANTHER" id="PTHR23389">
    <property type="entry name" value="CHROMOSOME TRANSMISSION FIDELITY FACTOR 18"/>
    <property type="match status" value="1"/>
</dbReference>
<dbReference type="Gene3D" id="2.40.50.140">
    <property type="entry name" value="Nucleic acid-binding proteins"/>
    <property type="match status" value="1"/>
</dbReference>
<evidence type="ECO:0000256" key="12">
    <source>
        <dbReference type="ARBA" id="ARBA00023211"/>
    </source>
</evidence>
<dbReference type="InterPro" id="IPR001679">
    <property type="entry name" value="DNA_ligase"/>
</dbReference>
<keyword evidence="4 15" id="KW-0436">Ligase</keyword>
<feature type="binding site" evidence="15">
    <location>
        <position position="153"/>
    </location>
    <ligand>
        <name>NAD(+)</name>
        <dbReference type="ChEBI" id="CHEBI:57540"/>
    </ligand>
</feature>
<dbReference type="Pfam" id="PF14520">
    <property type="entry name" value="HHH_5"/>
    <property type="match status" value="1"/>
</dbReference>
<feature type="binding site" evidence="15">
    <location>
        <position position="189"/>
    </location>
    <ligand>
        <name>NAD(+)</name>
        <dbReference type="ChEBI" id="CHEBI:57540"/>
    </ligand>
</feature>
<comment type="similarity">
    <text evidence="14 15">Belongs to the NAD-dependent DNA ligase family. LigA subfamily.</text>
</comment>
<dbReference type="InterPro" id="IPR013839">
    <property type="entry name" value="DNAligase_adenylation"/>
</dbReference>
<dbReference type="SMART" id="SM00532">
    <property type="entry name" value="LIGANc"/>
    <property type="match status" value="1"/>
</dbReference>
<dbReference type="NCBIfam" id="TIGR00575">
    <property type="entry name" value="dnlj"/>
    <property type="match status" value="1"/>
</dbReference>
<keyword evidence="8 15" id="KW-0862">Zinc</keyword>
<dbReference type="NCBIfam" id="NF005932">
    <property type="entry name" value="PRK07956.1"/>
    <property type="match status" value="1"/>
</dbReference>
<dbReference type="Gene3D" id="6.20.10.30">
    <property type="match status" value="1"/>
</dbReference>
<dbReference type="PROSITE" id="PS01056">
    <property type="entry name" value="DNA_LIGASE_N2"/>
    <property type="match status" value="1"/>
</dbReference>
<gene>
    <name evidence="15" type="primary">ligA</name>
    <name evidence="18" type="ORF">SAMN05421508_101568</name>
</gene>
<dbReference type="SMART" id="SM00292">
    <property type="entry name" value="BRCT"/>
    <property type="match status" value="1"/>
</dbReference>
<feature type="domain" description="BRCT" evidence="17">
    <location>
        <begin position="621"/>
        <end position="699"/>
    </location>
</feature>
<dbReference type="GO" id="GO:0005829">
    <property type="term" value="C:cytosol"/>
    <property type="evidence" value="ECO:0007669"/>
    <property type="project" value="TreeGrafter"/>
</dbReference>
<dbReference type="InterPro" id="IPR018239">
    <property type="entry name" value="DNA_ligase_AS"/>
</dbReference>
<dbReference type="InterPro" id="IPR013840">
    <property type="entry name" value="DNAligase_N"/>
</dbReference>
<feature type="binding site" evidence="15">
    <location>
        <position position="446"/>
    </location>
    <ligand>
        <name>Zn(2+)</name>
        <dbReference type="ChEBI" id="CHEBI:29105"/>
    </ligand>
</feature>
<comment type="cofactor">
    <cofactor evidence="15">
        <name>Mg(2+)</name>
        <dbReference type="ChEBI" id="CHEBI:18420"/>
    </cofactor>
    <cofactor evidence="15">
        <name>Mn(2+)</name>
        <dbReference type="ChEBI" id="CHEBI:29035"/>
    </cofactor>
</comment>
<evidence type="ECO:0000256" key="14">
    <source>
        <dbReference type="ARBA" id="ARBA00060881"/>
    </source>
</evidence>
<dbReference type="SUPFAM" id="SSF52113">
    <property type="entry name" value="BRCT domain"/>
    <property type="match status" value="1"/>
</dbReference>
<dbReference type="Gene3D" id="3.30.470.30">
    <property type="entry name" value="DNA ligase/mRNA capping enzyme"/>
    <property type="match status" value="1"/>
</dbReference>
<evidence type="ECO:0000256" key="6">
    <source>
        <dbReference type="ARBA" id="ARBA00022723"/>
    </source>
</evidence>
<feature type="binding site" evidence="15">
    <location>
        <position position="305"/>
    </location>
    <ligand>
        <name>NAD(+)</name>
        <dbReference type="ChEBI" id="CHEBI:57540"/>
    </ligand>
</feature>
<dbReference type="FunFam" id="2.40.50.140:FF:000012">
    <property type="entry name" value="DNA ligase"/>
    <property type="match status" value="1"/>
</dbReference>
<feature type="binding site" evidence="15">
    <location>
        <position position="130"/>
    </location>
    <ligand>
        <name>NAD(+)</name>
        <dbReference type="ChEBI" id="CHEBI:57540"/>
    </ligand>
</feature>
<dbReference type="Pfam" id="PF03119">
    <property type="entry name" value="DNA_ligase_ZBD"/>
    <property type="match status" value="1"/>
</dbReference>
<proteinExistence type="inferred from homology"/>
<evidence type="ECO:0000256" key="15">
    <source>
        <dbReference type="HAMAP-Rule" id="MF_01588"/>
    </source>
</evidence>
<evidence type="ECO:0000313" key="18">
    <source>
        <dbReference type="EMBL" id="SOD90513.1"/>
    </source>
</evidence>
<comment type="function">
    <text evidence="1 15">DNA ligase that catalyzes the formation of phosphodiester linkages between 5'-phosphoryl and 3'-hydroxyl groups in double-stranded DNA using NAD as a coenzyme and as the energy source for the reaction. It is essential for DNA replication and repair of damaged DNA.</text>
</comment>
<dbReference type="InterPro" id="IPR036420">
    <property type="entry name" value="BRCT_dom_sf"/>
</dbReference>
<dbReference type="GO" id="GO:0003911">
    <property type="term" value="F:DNA ligase (NAD+) activity"/>
    <property type="evidence" value="ECO:0007669"/>
    <property type="project" value="UniProtKB-UniRule"/>
</dbReference>
<dbReference type="InterPro" id="IPR041663">
    <property type="entry name" value="DisA/LigA_HHH"/>
</dbReference>
<dbReference type="Pfam" id="PF03120">
    <property type="entry name" value="OB_DNA_ligase"/>
    <property type="match status" value="1"/>
</dbReference>
<evidence type="ECO:0000256" key="5">
    <source>
        <dbReference type="ARBA" id="ARBA00022705"/>
    </source>
</evidence>
<dbReference type="InterPro" id="IPR033136">
    <property type="entry name" value="DNA_ligase_CS"/>
</dbReference>
<feature type="binding site" evidence="15">
    <location>
        <position position="329"/>
    </location>
    <ligand>
        <name>NAD(+)</name>
        <dbReference type="ChEBI" id="CHEBI:57540"/>
    </ligand>
</feature>
<keyword evidence="9 15" id="KW-0460">Magnesium</keyword>
<comment type="catalytic activity">
    <reaction evidence="13 15 16">
        <text>NAD(+) + (deoxyribonucleotide)n-3'-hydroxyl + 5'-phospho-(deoxyribonucleotide)m = (deoxyribonucleotide)n+m + AMP + beta-nicotinamide D-nucleotide.</text>
        <dbReference type="EC" id="6.5.1.2"/>
    </reaction>
</comment>
<keyword evidence="6 15" id="KW-0479">Metal-binding</keyword>
<keyword evidence="5 15" id="KW-0235">DNA replication</keyword>
<accession>A0A286G4T6</accession>
<evidence type="ECO:0000313" key="19">
    <source>
        <dbReference type="Proteomes" id="UP000219621"/>
    </source>
</evidence>
<dbReference type="PROSITE" id="PS01055">
    <property type="entry name" value="DNA_LIGASE_N1"/>
    <property type="match status" value="1"/>
</dbReference>
<reference evidence="18 19" key="1">
    <citation type="submission" date="2017-09" db="EMBL/GenBank/DDBJ databases">
        <authorList>
            <person name="Ehlers B."/>
            <person name="Leendertz F.H."/>
        </authorList>
    </citation>
    <scope>NUCLEOTIDE SEQUENCE [LARGE SCALE GENOMIC DNA]</scope>
    <source>
        <strain evidence="18 19">USBA 140</strain>
    </source>
</reference>
<dbReference type="AlphaFoldDB" id="A0A286G4T6"/>
<dbReference type="PIRSF" id="PIRSF001604">
    <property type="entry name" value="LigA"/>
    <property type="match status" value="1"/>
</dbReference>
<dbReference type="InterPro" id="IPR004149">
    <property type="entry name" value="Znf_DNAligase_C4"/>
</dbReference>
<dbReference type="InterPro" id="IPR010994">
    <property type="entry name" value="RuvA_2-like"/>
</dbReference>
<evidence type="ECO:0000256" key="7">
    <source>
        <dbReference type="ARBA" id="ARBA00022763"/>
    </source>
</evidence>
<dbReference type="CDD" id="cd00114">
    <property type="entry name" value="LIGANc"/>
    <property type="match status" value="1"/>
</dbReference>
<dbReference type="SUPFAM" id="SSF47781">
    <property type="entry name" value="RuvA domain 2-like"/>
    <property type="match status" value="1"/>
</dbReference>
<name>A0A286G4T6_9PROT</name>
<keyword evidence="11 15" id="KW-0234">DNA repair</keyword>
<comment type="caution">
    <text evidence="15">Lacks conserved residue(s) required for the propagation of feature annotation.</text>
</comment>
<dbReference type="Pfam" id="PF12826">
    <property type="entry name" value="HHH_2"/>
    <property type="match status" value="1"/>
</dbReference>